<protein>
    <recommendedName>
        <fullName evidence="3">F-box domain-containing protein</fullName>
    </recommendedName>
</protein>
<reference evidence="1 2" key="1">
    <citation type="journal article" date="2020" name="Fungal Divers.">
        <title>Resolving the Mortierellaceae phylogeny through synthesis of multi-gene phylogenetics and phylogenomics.</title>
        <authorList>
            <person name="Vandepol N."/>
            <person name="Liber J."/>
            <person name="Desiro A."/>
            <person name="Na H."/>
            <person name="Kennedy M."/>
            <person name="Barry K."/>
            <person name="Grigoriev I.V."/>
            <person name="Miller A.N."/>
            <person name="O'Donnell K."/>
            <person name="Stajich J.E."/>
            <person name="Bonito G."/>
        </authorList>
    </citation>
    <scope>NUCLEOTIDE SEQUENCE [LARGE SCALE GENOMIC DNA]</scope>
    <source>
        <strain evidence="1 2">AD045</strain>
    </source>
</reference>
<comment type="caution">
    <text evidence="1">The sequence shown here is derived from an EMBL/GenBank/DDBJ whole genome shotgun (WGS) entry which is preliminary data.</text>
</comment>
<proteinExistence type="predicted"/>
<evidence type="ECO:0000313" key="1">
    <source>
        <dbReference type="EMBL" id="KAG0289474.1"/>
    </source>
</evidence>
<dbReference type="EMBL" id="JAAAIM010000346">
    <property type="protein sequence ID" value="KAG0289474.1"/>
    <property type="molecule type" value="Genomic_DNA"/>
</dbReference>
<accession>A0ABQ7K3S3</accession>
<keyword evidence="2" id="KW-1185">Reference proteome</keyword>
<dbReference type="Proteomes" id="UP001194696">
    <property type="component" value="Unassembled WGS sequence"/>
</dbReference>
<sequence>MNSPLPPQTQLTELAQPSPLLIPELLDNILFHLDQRTLTQTALLVSQQWLLAARRHIKLEYAWSDCLDDSGDLKHALTMLAWMSRLQWYAGSPQEVASTLSQERHWALLLSALEETVDYNQTVPERTHTAFDQQYYNKLTNYTPPNVTEWRSATPHKRLTEGLTTGLRELELHGDVEMRRFRLLLPLMPALTRLVLITSHDKRSGTRGEDETIHIRLILFHCPLLEDLHIVAGRGEVLEGPWYPTTGSLSHPEPTSLDPSISSLPLRTLILERGVVAQKDLEELLAYTPHLKSLKCLGLDTRSESSAFERLFYRLRELDIHLDSFYFPGCHFNSAISVCPDSHERTLWTTNLDRYQMKPLHNQPNIITSLEIHGSMEYSSDPDGLLHNYLCSSPHLRHLKAMALPFSLDHMDLHGLLPPVSVPRNGSRAAPRVYLPGIWQCRKLQTLHIRIATPNNMTGDPSSPLPEHSRIAFGYLVRVCPELRELRLSNGGALPDEPSLDMSLLGGFCLLGQLQHLEIFSSGTWKKQKVLSAANLEWIIESGRTVGKKLERQKYFRPIWMELGLLGGDAGGDGDLLSDDAATVARLDPTSLASIKPERSFDWSEVDPNLREELRYLGLAVEVKTFFDVLDRDEGYRCFPVMRYLSLCSPGGIELSPEREIKRVAVSKTSRPWIQLD</sequence>
<evidence type="ECO:0008006" key="3">
    <source>
        <dbReference type="Google" id="ProtNLM"/>
    </source>
</evidence>
<dbReference type="Gene3D" id="3.80.10.10">
    <property type="entry name" value="Ribonuclease Inhibitor"/>
    <property type="match status" value="1"/>
</dbReference>
<gene>
    <name evidence="1" type="ORF">BGZ96_006988</name>
</gene>
<evidence type="ECO:0000313" key="2">
    <source>
        <dbReference type="Proteomes" id="UP001194696"/>
    </source>
</evidence>
<dbReference type="InterPro" id="IPR032675">
    <property type="entry name" value="LRR_dom_sf"/>
</dbReference>
<dbReference type="SUPFAM" id="SSF52047">
    <property type="entry name" value="RNI-like"/>
    <property type="match status" value="1"/>
</dbReference>
<organism evidence="1 2">
    <name type="scientific">Linnemannia gamsii</name>
    <dbReference type="NCBI Taxonomy" id="64522"/>
    <lineage>
        <taxon>Eukaryota</taxon>
        <taxon>Fungi</taxon>
        <taxon>Fungi incertae sedis</taxon>
        <taxon>Mucoromycota</taxon>
        <taxon>Mortierellomycotina</taxon>
        <taxon>Mortierellomycetes</taxon>
        <taxon>Mortierellales</taxon>
        <taxon>Mortierellaceae</taxon>
        <taxon>Linnemannia</taxon>
    </lineage>
</organism>
<name>A0ABQ7K3S3_9FUNG</name>